<protein>
    <submittedName>
        <fullName evidence="2">Uncharacterized protein</fullName>
    </submittedName>
</protein>
<gene>
    <name evidence="2" type="ORF">AB1Y20_023393</name>
</gene>
<organism evidence="2 3">
    <name type="scientific">Prymnesium parvum</name>
    <name type="common">Toxic golden alga</name>
    <dbReference type="NCBI Taxonomy" id="97485"/>
    <lineage>
        <taxon>Eukaryota</taxon>
        <taxon>Haptista</taxon>
        <taxon>Haptophyta</taxon>
        <taxon>Prymnesiophyceae</taxon>
        <taxon>Prymnesiales</taxon>
        <taxon>Prymnesiaceae</taxon>
        <taxon>Prymnesium</taxon>
    </lineage>
</organism>
<dbReference type="AlphaFoldDB" id="A0AB34JDV9"/>
<comment type="caution">
    <text evidence="2">The sequence shown here is derived from an EMBL/GenBank/DDBJ whole genome shotgun (WGS) entry which is preliminary data.</text>
</comment>
<accession>A0AB34JDV9</accession>
<sequence>MMQSAHTVDLVGAGVFLNAPRSFPSAIVELGGGCEVWDHLADGRQSCGQKVRSYIKAFDFPLPKAVAAVAQAYPACSSCSFSPSLESLLEGSPPSMPPPPPPSPPILGAGQENTLSMGPHVSVKHRNLRSVHFAPTSSSLRYLHFAPTTSDLRYLHFAPTTSDLRYLHFAPTTSDLRSLHFAPTASALQSVHVAGSRAASHFLPVSLPACVWGRRDQSDSVRASAFPPTFPACMWRRRNQSNFVRASAFPSSAFPACVW</sequence>
<evidence type="ECO:0000313" key="2">
    <source>
        <dbReference type="EMBL" id="KAL1519904.1"/>
    </source>
</evidence>
<feature type="compositionally biased region" description="Pro residues" evidence="1">
    <location>
        <begin position="94"/>
        <end position="105"/>
    </location>
</feature>
<feature type="region of interest" description="Disordered" evidence="1">
    <location>
        <begin position="89"/>
        <end position="113"/>
    </location>
</feature>
<keyword evidence="3" id="KW-1185">Reference proteome</keyword>
<evidence type="ECO:0000313" key="3">
    <source>
        <dbReference type="Proteomes" id="UP001515480"/>
    </source>
</evidence>
<name>A0AB34JDV9_PRYPA</name>
<dbReference type="Proteomes" id="UP001515480">
    <property type="component" value="Unassembled WGS sequence"/>
</dbReference>
<reference evidence="2 3" key="1">
    <citation type="journal article" date="2024" name="Science">
        <title>Giant polyketide synthase enzymes in the biosynthesis of giant marine polyether toxins.</title>
        <authorList>
            <person name="Fallon T.R."/>
            <person name="Shende V.V."/>
            <person name="Wierzbicki I.H."/>
            <person name="Pendleton A.L."/>
            <person name="Watervoot N.F."/>
            <person name="Auber R.P."/>
            <person name="Gonzalez D.J."/>
            <person name="Wisecaver J.H."/>
            <person name="Moore B.S."/>
        </authorList>
    </citation>
    <scope>NUCLEOTIDE SEQUENCE [LARGE SCALE GENOMIC DNA]</scope>
    <source>
        <strain evidence="2 3">12B1</strain>
    </source>
</reference>
<proteinExistence type="predicted"/>
<dbReference type="EMBL" id="JBGBPQ010000009">
    <property type="protein sequence ID" value="KAL1519904.1"/>
    <property type="molecule type" value="Genomic_DNA"/>
</dbReference>
<evidence type="ECO:0000256" key="1">
    <source>
        <dbReference type="SAM" id="MobiDB-lite"/>
    </source>
</evidence>